<reference evidence="1 2" key="1">
    <citation type="journal article" date="2021" name="Nat. Commun.">
        <title>Genetic determinants of endophytism in the Arabidopsis root mycobiome.</title>
        <authorList>
            <person name="Mesny F."/>
            <person name="Miyauchi S."/>
            <person name="Thiergart T."/>
            <person name="Pickel B."/>
            <person name="Atanasova L."/>
            <person name="Karlsson M."/>
            <person name="Huettel B."/>
            <person name="Barry K.W."/>
            <person name="Haridas S."/>
            <person name="Chen C."/>
            <person name="Bauer D."/>
            <person name="Andreopoulos W."/>
            <person name="Pangilinan J."/>
            <person name="LaButti K."/>
            <person name="Riley R."/>
            <person name="Lipzen A."/>
            <person name="Clum A."/>
            <person name="Drula E."/>
            <person name="Henrissat B."/>
            <person name="Kohler A."/>
            <person name="Grigoriev I.V."/>
            <person name="Martin F.M."/>
            <person name="Hacquard S."/>
        </authorList>
    </citation>
    <scope>NUCLEOTIDE SEQUENCE [LARGE SCALE GENOMIC DNA]</scope>
    <source>
        <strain evidence="1 2">MPI-SDFR-AT-0080</strain>
    </source>
</reference>
<sequence length="200" mass="22288">MLTAGLIIMLGYLFLFPVSLAADRFAASLLRFSVQFKPRYLILPPFVTPDDASVYLLPCLFFRLSGSEQHHPCSEATQESYVSSSMQVLCTLWPWKSLRADSTSQIFKNVWFPLPPKSAHLQSALCSRSRFANLLQIAAFLCTILQTALSCHNAIRLRSSSPVSLGVNYGSAAQYRTRGQSIEHASRTRKDKSLFDAFSG</sequence>
<organism evidence="1 2">
    <name type="scientific">Macrophomina phaseolina</name>
    <dbReference type="NCBI Taxonomy" id="35725"/>
    <lineage>
        <taxon>Eukaryota</taxon>
        <taxon>Fungi</taxon>
        <taxon>Dikarya</taxon>
        <taxon>Ascomycota</taxon>
        <taxon>Pezizomycotina</taxon>
        <taxon>Dothideomycetes</taxon>
        <taxon>Dothideomycetes incertae sedis</taxon>
        <taxon>Botryosphaeriales</taxon>
        <taxon>Botryosphaeriaceae</taxon>
        <taxon>Macrophomina</taxon>
    </lineage>
</organism>
<keyword evidence="2" id="KW-1185">Reference proteome</keyword>
<accession>A0ABQ8GHS2</accession>
<dbReference type="EMBL" id="JAGTJR010000008">
    <property type="protein sequence ID" value="KAH7056016.1"/>
    <property type="molecule type" value="Genomic_DNA"/>
</dbReference>
<evidence type="ECO:0000313" key="1">
    <source>
        <dbReference type="EMBL" id="KAH7056016.1"/>
    </source>
</evidence>
<evidence type="ECO:0000313" key="2">
    <source>
        <dbReference type="Proteomes" id="UP000774617"/>
    </source>
</evidence>
<dbReference type="Proteomes" id="UP000774617">
    <property type="component" value="Unassembled WGS sequence"/>
</dbReference>
<comment type="caution">
    <text evidence="1">The sequence shown here is derived from an EMBL/GenBank/DDBJ whole genome shotgun (WGS) entry which is preliminary data.</text>
</comment>
<gene>
    <name evidence="1" type="ORF">B0J12DRAFT_440052</name>
</gene>
<proteinExistence type="predicted"/>
<evidence type="ECO:0008006" key="3">
    <source>
        <dbReference type="Google" id="ProtNLM"/>
    </source>
</evidence>
<name>A0ABQ8GHS2_9PEZI</name>
<protein>
    <recommendedName>
        <fullName evidence="3">Secreted protein</fullName>
    </recommendedName>
</protein>